<proteinExistence type="predicted"/>
<feature type="region of interest" description="Disordered" evidence="1">
    <location>
        <begin position="26"/>
        <end position="46"/>
    </location>
</feature>
<gene>
    <name evidence="2" type="ORF">Sangu_0888600</name>
</gene>
<evidence type="ECO:0000313" key="2">
    <source>
        <dbReference type="EMBL" id="KAL0353073.1"/>
    </source>
</evidence>
<name>A0AAW2PCV4_9LAMI</name>
<protein>
    <submittedName>
        <fullName evidence="2">Uncharacterized protein</fullName>
    </submittedName>
</protein>
<comment type="caution">
    <text evidence="2">The sequence shown here is derived from an EMBL/GenBank/DDBJ whole genome shotgun (WGS) entry which is preliminary data.</text>
</comment>
<sequence>MASLVLLLSELLRHENLLDNLISSASPSAATAAPPSPPTKTAAGGTAAESLLTKCKSYGPDQVQEEVGCVRVDFVWP</sequence>
<reference evidence="2" key="1">
    <citation type="submission" date="2020-06" db="EMBL/GenBank/DDBJ databases">
        <authorList>
            <person name="Li T."/>
            <person name="Hu X."/>
            <person name="Zhang T."/>
            <person name="Song X."/>
            <person name="Zhang H."/>
            <person name="Dai N."/>
            <person name="Sheng W."/>
            <person name="Hou X."/>
            <person name="Wei L."/>
        </authorList>
    </citation>
    <scope>NUCLEOTIDE SEQUENCE</scope>
    <source>
        <strain evidence="2">G01</strain>
        <tissue evidence="2">Leaf</tissue>
    </source>
</reference>
<dbReference type="AlphaFoldDB" id="A0AAW2PCV4"/>
<reference evidence="2" key="2">
    <citation type="journal article" date="2024" name="Plant">
        <title>Genomic evolution and insights into agronomic trait innovations of Sesamum species.</title>
        <authorList>
            <person name="Miao H."/>
            <person name="Wang L."/>
            <person name="Qu L."/>
            <person name="Liu H."/>
            <person name="Sun Y."/>
            <person name="Le M."/>
            <person name="Wang Q."/>
            <person name="Wei S."/>
            <person name="Zheng Y."/>
            <person name="Lin W."/>
            <person name="Duan Y."/>
            <person name="Cao H."/>
            <person name="Xiong S."/>
            <person name="Wang X."/>
            <person name="Wei L."/>
            <person name="Li C."/>
            <person name="Ma Q."/>
            <person name="Ju M."/>
            <person name="Zhao R."/>
            <person name="Li G."/>
            <person name="Mu C."/>
            <person name="Tian Q."/>
            <person name="Mei H."/>
            <person name="Zhang T."/>
            <person name="Gao T."/>
            <person name="Zhang H."/>
        </authorList>
    </citation>
    <scope>NUCLEOTIDE SEQUENCE</scope>
    <source>
        <strain evidence="2">G01</strain>
    </source>
</reference>
<evidence type="ECO:0000256" key="1">
    <source>
        <dbReference type="SAM" id="MobiDB-lite"/>
    </source>
</evidence>
<dbReference type="EMBL" id="JACGWK010000005">
    <property type="protein sequence ID" value="KAL0353073.1"/>
    <property type="molecule type" value="Genomic_DNA"/>
</dbReference>
<accession>A0AAW2PCV4</accession>
<organism evidence="2">
    <name type="scientific">Sesamum angustifolium</name>
    <dbReference type="NCBI Taxonomy" id="2727405"/>
    <lineage>
        <taxon>Eukaryota</taxon>
        <taxon>Viridiplantae</taxon>
        <taxon>Streptophyta</taxon>
        <taxon>Embryophyta</taxon>
        <taxon>Tracheophyta</taxon>
        <taxon>Spermatophyta</taxon>
        <taxon>Magnoliopsida</taxon>
        <taxon>eudicotyledons</taxon>
        <taxon>Gunneridae</taxon>
        <taxon>Pentapetalae</taxon>
        <taxon>asterids</taxon>
        <taxon>lamiids</taxon>
        <taxon>Lamiales</taxon>
        <taxon>Pedaliaceae</taxon>
        <taxon>Sesamum</taxon>
    </lineage>
</organism>